<accession>A0A0J1HH31</accession>
<name>A0A0J1HH31_9GAMM</name>
<dbReference type="AlphaFoldDB" id="A0A0J1HH31"/>
<evidence type="ECO:0008006" key="4">
    <source>
        <dbReference type="Google" id="ProtNLM"/>
    </source>
</evidence>
<keyword evidence="1" id="KW-0175">Coiled coil</keyword>
<evidence type="ECO:0000313" key="3">
    <source>
        <dbReference type="Proteomes" id="UP000035909"/>
    </source>
</evidence>
<dbReference type="Proteomes" id="UP000035909">
    <property type="component" value="Unassembled WGS sequence"/>
</dbReference>
<gene>
    <name evidence="2" type="ORF">ABT57_05635</name>
</gene>
<comment type="caution">
    <text evidence="2">The sequence shown here is derived from an EMBL/GenBank/DDBJ whole genome shotgun (WGS) entry which is preliminary data.</text>
</comment>
<dbReference type="PATRIC" id="fig|320778.3.peg.1217"/>
<protein>
    <recommendedName>
        <fullName evidence="4">Coiled coil domain-containing protein</fullName>
    </recommendedName>
</protein>
<reference evidence="2 3" key="1">
    <citation type="submission" date="2015-05" db="EMBL/GenBank/DDBJ databases">
        <title>Photobacterium galathea sp. nov.</title>
        <authorList>
            <person name="Machado H."/>
            <person name="Gram L."/>
        </authorList>
    </citation>
    <scope>NUCLEOTIDE SEQUENCE [LARGE SCALE GENOMIC DNA]</scope>
    <source>
        <strain evidence="2 3">DSM 22954</strain>
    </source>
</reference>
<proteinExistence type="predicted"/>
<evidence type="ECO:0000313" key="2">
    <source>
        <dbReference type="EMBL" id="KLV10908.1"/>
    </source>
</evidence>
<feature type="coiled-coil region" evidence="1">
    <location>
        <begin position="7"/>
        <end position="63"/>
    </location>
</feature>
<dbReference type="RefSeq" id="WP_047884207.1">
    <property type="nucleotide sequence ID" value="NZ_LDOU01000005.1"/>
</dbReference>
<dbReference type="OrthoDB" id="9813316at2"/>
<keyword evidence="3" id="KW-1185">Reference proteome</keyword>
<evidence type="ECO:0000256" key="1">
    <source>
        <dbReference type="SAM" id="Coils"/>
    </source>
</evidence>
<organism evidence="2 3">
    <name type="scientific">Photobacterium ganghwense</name>
    <dbReference type="NCBI Taxonomy" id="320778"/>
    <lineage>
        <taxon>Bacteria</taxon>
        <taxon>Pseudomonadati</taxon>
        <taxon>Pseudomonadota</taxon>
        <taxon>Gammaproteobacteria</taxon>
        <taxon>Vibrionales</taxon>
        <taxon>Vibrionaceae</taxon>
        <taxon>Photobacterium</taxon>
    </lineage>
</organism>
<sequence length="93" mass="10696">MDRKALIDKLHARLLDWNNEITRLEAKAEQASGEAKRDLLETIEQMKQRKEEARTKIAELQHASDSAWEDIKKGADEALDAIKRSFESAKSKF</sequence>
<dbReference type="EMBL" id="LDOU01000005">
    <property type="protein sequence ID" value="KLV10908.1"/>
    <property type="molecule type" value="Genomic_DNA"/>
</dbReference>